<dbReference type="EMBL" id="JASCQP010000025">
    <property type="protein sequence ID" value="MDI5891389.1"/>
    <property type="molecule type" value="Genomic_DNA"/>
</dbReference>
<sequence length="42" mass="4611">MTITSTGDQLADIAMVSLFIELLSNGWDREMAEHQIAGNVTM</sequence>
<protein>
    <submittedName>
        <fullName evidence="1">Uncharacterized protein</fullName>
    </submittedName>
</protein>
<gene>
    <name evidence="1" type="ORF">QLQ83_09785</name>
</gene>
<accession>A0ABT6UZK8</accession>
<comment type="caution">
    <text evidence="1">The sequence shown here is derived from an EMBL/GenBank/DDBJ whole genome shotgun (WGS) entry which is preliminary data.</text>
</comment>
<dbReference type="Proteomes" id="UP001225957">
    <property type="component" value="Unassembled WGS sequence"/>
</dbReference>
<reference evidence="1 2" key="1">
    <citation type="submission" date="2023-04" db="EMBL/GenBank/DDBJ databases">
        <title>Halomonas strains isolated from rhizosphere soil.</title>
        <authorList>
            <person name="Xu L."/>
            <person name="Sun J.-Q."/>
        </authorList>
    </citation>
    <scope>NUCLEOTIDE SEQUENCE [LARGE SCALE GENOMIC DNA]</scope>
    <source>
        <strain evidence="1 2">LR5S20</strain>
    </source>
</reference>
<evidence type="ECO:0000313" key="2">
    <source>
        <dbReference type="Proteomes" id="UP001225957"/>
    </source>
</evidence>
<dbReference type="RefSeq" id="WP_282735338.1">
    <property type="nucleotide sequence ID" value="NZ_JASCQP010000025.1"/>
</dbReference>
<keyword evidence="2" id="KW-1185">Reference proteome</keyword>
<name>A0ABT6UZK8_9GAMM</name>
<proteinExistence type="predicted"/>
<evidence type="ECO:0000313" key="1">
    <source>
        <dbReference type="EMBL" id="MDI5891389.1"/>
    </source>
</evidence>
<organism evidence="1 2">
    <name type="scientific">Halomonas rhizosphaerae</name>
    <dbReference type="NCBI Taxonomy" id="3043296"/>
    <lineage>
        <taxon>Bacteria</taxon>
        <taxon>Pseudomonadati</taxon>
        <taxon>Pseudomonadota</taxon>
        <taxon>Gammaproteobacteria</taxon>
        <taxon>Oceanospirillales</taxon>
        <taxon>Halomonadaceae</taxon>
        <taxon>Halomonas</taxon>
    </lineage>
</organism>